<dbReference type="AlphaFoldDB" id="A0AAU7EHJ9"/>
<evidence type="ECO:0000313" key="2">
    <source>
        <dbReference type="Proteomes" id="UP001224325"/>
    </source>
</evidence>
<dbReference type="Proteomes" id="UP001224325">
    <property type="component" value="Chromosome"/>
</dbReference>
<accession>A0AAU7EHJ9</accession>
<evidence type="ECO:0000313" key="1">
    <source>
        <dbReference type="EMBL" id="XBL14605.1"/>
    </source>
</evidence>
<reference evidence="1" key="1">
    <citation type="submission" date="2024-04" db="EMBL/GenBank/DDBJ databases">
        <title>Mariniflexile litorale, isolated from the shallow sediments of the Sea of Japan.</title>
        <authorList>
            <person name="Romanenko L."/>
            <person name="Isaeva M."/>
        </authorList>
    </citation>
    <scope>NUCLEOTIDE SEQUENCE [LARGE SCALE GENOMIC DNA]</scope>
    <source>
        <strain evidence="1">KMM 9835</strain>
    </source>
</reference>
<evidence type="ECO:0008006" key="3">
    <source>
        <dbReference type="Google" id="ProtNLM"/>
    </source>
</evidence>
<protein>
    <recommendedName>
        <fullName evidence="3">Phosphoribosylpyrophosphate synthetase</fullName>
    </recommendedName>
</protein>
<organism evidence="1 2">
    <name type="scientific">Mariniflexile litorale</name>
    <dbReference type="NCBI Taxonomy" id="3045158"/>
    <lineage>
        <taxon>Bacteria</taxon>
        <taxon>Pseudomonadati</taxon>
        <taxon>Bacteroidota</taxon>
        <taxon>Flavobacteriia</taxon>
        <taxon>Flavobacteriales</taxon>
        <taxon>Flavobacteriaceae</taxon>
        <taxon>Mariniflexile</taxon>
    </lineage>
</organism>
<gene>
    <name evidence="1" type="ORF">QLS71_000945</name>
</gene>
<keyword evidence="2" id="KW-1185">Reference proteome</keyword>
<dbReference type="EMBL" id="CP155618">
    <property type="protein sequence ID" value="XBL14605.1"/>
    <property type="molecule type" value="Genomic_DNA"/>
</dbReference>
<proteinExistence type="predicted"/>
<dbReference type="KEGG" id="mlil:QLS71_000945"/>
<dbReference type="RefSeq" id="WP_308992332.1">
    <property type="nucleotide sequence ID" value="NZ_CP155618.1"/>
</dbReference>
<name>A0AAU7EHJ9_9FLAO</name>
<sequence length="114" mass="13370">MENEFAKHEKDYIKIYQEKGYTSNFHYKEDRLINSETKNEYTPTDIYIVAEHRYEGMSDPSDMSILYIIKTSKEEKGTLLLGYGPSADLELAEFFKKIPETNISNDENINNIEE</sequence>